<proteinExistence type="predicted"/>
<dbReference type="eggNOG" id="COG1247">
    <property type="taxonomic scope" value="Bacteria"/>
</dbReference>
<comment type="caution">
    <text evidence="2">The sequence shown here is derived from an EMBL/GenBank/DDBJ whole genome shotgun (WGS) entry which is preliminary data.</text>
</comment>
<dbReference type="Pfam" id="PF13420">
    <property type="entry name" value="Acetyltransf_4"/>
    <property type="match status" value="2"/>
</dbReference>
<feature type="domain" description="N-acetyltransferase" evidence="1">
    <location>
        <begin position="2"/>
        <end position="229"/>
    </location>
</feature>
<protein>
    <submittedName>
        <fullName evidence="2">Acetyltransferase, GNAT family</fullName>
        <ecNumber evidence="2">2.3.1.183</ecNumber>
    </submittedName>
</protein>
<reference evidence="2 3" key="1">
    <citation type="submission" date="2009-07" db="EMBL/GenBank/DDBJ databases">
        <authorList>
            <person name="Madupu R."/>
            <person name="Sebastian Y."/>
            <person name="Durkin A.S."/>
            <person name="Torralba M."/>
            <person name="Methe B."/>
            <person name="Sutton G.G."/>
            <person name="Strausberg R.L."/>
            <person name="Nelson K.E."/>
        </authorList>
    </citation>
    <scope>NUCLEOTIDE SEQUENCE [LARGE SCALE GENOMIC DNA]</scope>
    <source>
        <strain evidence="2 3">RM3268</strain>
    </source>
</reference>
<keyword evidence="2" id="KW-0808">Transferase</keyword>
<keyword evidence="3" id="KW-1185">Reference proteome</keyword>
<keyword evidence="2" id="KW-0012">Acyltransferase</keyword>
<dbReference type="EC" id="2.3.1.183" evidence="2"/>
<dbReference type="InterPro" id="IPR016181">
    <property type="entry name" value="Acyl_CoA_acyltransferase"/>
</dbReference>
<dbReference type="PANTHER" id="PTHR43072:SF8">
    <property type="entry name" value="ACYLTRANSFERASE FABY-RELATED"/>
    <property type="match status" value="1"/>
</dbReference>
<dbReference type="AlphaFoldDB" id="C8PL88"/>
<evidence type="ECO:0000313" key="2">
    <source>
        <dbReference type="EMBL" id="EEV16503.1"/>
    </source>
</evidence>
<accession>C8PL88</accession>
<gene>
    <name evidence="2" type="ORF">CAMGR0001_2879</name>
</gene>
<dbReference type="EMBL" id="ACYG01000031">
    <property type="protein sequence ID" value="EEV16503.1"/>
    <property type="molecule type" value="Genomic_DNA"/>
</dbReference>
<name>C8PL88_9BACT</name>
<evidence type="ECO:0000313" key="3">
    <source>
        <dbReference type="Proteomes" id="UP000005709"/>
    </source>
</evidence>
<dbReference type="InterPro" id="IPR000182">
    <property type="entry name" value="GNAT_dom"/>
</dbReference>
<dbReference type="Gene3D" id="3.40.630.30">
    <property type="match status" value="1"/>
</dbReference>
<organism evidence="2 3">
    <name type="scientific">Campylobacter gracilis RM3268</name>
    <dbReference type="NCBI Taxonomy" id="553220"/>
    <lineage>
        <taxon>Bacteria</taxon>
        <taxon>Pseudomonadati</taxon>
        <taxon>Campylobacterota</taxon>
        <taxon>Epsilonproteobacteria</taxon>
        <taxon>Campylobacterales</taxon>
        <taxon>Campylobacteraceae</taxon>
        <taxon>Campylobacter</taxon>
    </lineage>
</organism>
<sequence length="256" mass="28743">MIKLRLAKPQDADALLEIYAPYVKQTAISFEYDVPSTAEFAERIEQTLQRYPYLLAYASDEAACANDERNENFKISASAAGAGSEILPADEARNRASAAAKQNSANLIASAKQSGVNLKHRQILGYAYASAFKERAAYDWSAESSVYVSQNVRALGIGRLLYEALQRALKAQNIADMNACIACGDDEYLNDASVRFHERMGFRFVGKFERCAYKFGRWYDMAWMQKPIGEHLQNQPTMRPFARFRDEICASADIEI</sequence>
<evidence type="ECO:0000259" key="1">
    <source>
        <dbReference type="PROSITE" id="PS51186"/>
    </source>
</evidence>
<dbReference type="PANTHER" id="PTHR43072">
    <property type="entry name" value="N-ACETYLTRANSFERASE"/>
    <property type="match status" value="1"/>
</dbReference>
<dbReference type="GO" id="GO:0102971">
    <property type="term" value="F:phosphinothricin N-acetyltransferase activity"/>
    <property type="evidence" value="ECO:0007669"/>
    <property type="project" value="UniProtKB-EC"/>
</dbReference>
<dbReference type="STRING" id="824.CGRAC_1731"/>
<dbReference type="SUPFAM" id="SSF55729">
    <property type="entry name" value="Acyl-CoA N-acyltransferases (Nat)"/>
    <property type="match status" value="1"/>
</dbReference>
<dbReference type="PROSITE" id="PS51186">
    <property type="entry name" value="GNAT"/>
    <property type="match status" value="1"/>
</dbReference>
<dbReference type="Proteomes" id="UP000005709">
    <property type="component" value="Unassembled WGS sequence"/>
</dbReference>